<keyword evidence="2" id="KW-0472">Membrane</keyword>
<feature type="transmembrane region" description="Helical" evidence="2">
    <location>
        <begin position="58"/>
        <end position="77"/>
    </location>
</feature>
<dbReference type="RefSeq" id="WP_301168342.1">
    <property type="nucleotide sequence ID" value="NZ_JAUHTR010000021.1"/>
</dbReference>
<evidence type="ECO:0000313" key="4">
    <source>
        <dbReference type="Proteomes" id="UP001172721"/>
    </source>
</evidence>
<evidence type="ECO:0000313" key="3">
    <source>
        <dbReference type="EMBL" id="MDN4527353.1"/>
    </source>
</evidence>
<protein>
    <submittedName>
        <fullName evidence="3">Uncharacterized protein</fullName>
    </submittedName>
</protein>
<sequence>MKNMSEDTGLIQDRPLPSRKEFHQRKVQQAQQLDKQDGEQIPQPSSSKKEKRLPLTQSLLLAFMLLVVFILTFNLWFPKVMNPINGKDDIQKVQIESHN</sequence>
<gene>
    <name evidence="3" type="ORF">QYB97_23020</name>
</gene>
<proteinExistence type="predicted"/>
<name>A0ABT8I2V8_9BACL</name>
<keyword evidence="4" id="KW-1185">Reference proteome</keyword>
<feature type="region of interest" description="Disordered" evidence="1">
    <location>
        <begin position="1"/>
        <end position="52"/>
    </location>
</feature>
<reference evidence="3" key="1">
    <citation type="submission" date="2023-07" db="EMBL/GenBank/DDBJ databases">
        <title>Fictibacillus sp. isolated from freshwater pond.</title>
        <authorList>
            <person name="Kirdat K."/>
            <person name="Bhat A."/>
            <person name="Mourya A."/>
            <person name="Yadav A."/>
        </authorList>
    </citation>
    <scope>NUCLEOTIDE SEQUENCE</scope>
    <source>
        <strain evidence="3">NE201</strain>
    </source>
</reference>
<evidence type="ECO:0000256" key="2">
    <source>
        <dbReference type="SAM" id="Phobius"/>
    </source>
</evidence>
<organism evidence="3 4">
    <name type="scientific">Fictibacillus fluitans</name>
    <dbReference type="NCBI Taxonomy" id="3058422"/>
    <lineage>
        <taxon>Bacteria</taxon>
        <taxon>Bacillati</taxon>
        <taxon>Bacillota</taxon>
        <taxon>Bacilli</taxon>
        <taxon>Bacillales</taxon>
        <taxon>Fictibacillaceae</taxon>
        <taxon>Fictibacillus</taxon>
    </lineage>
</organism>
<comment type="caution">
    <text evidence="3">The sequence shown here is derived from an EMBL/GenBank/DDBJ whole genome shotgun (WGS) entry which is preliminary data.</text>
</comment>
<accession>A0ABT8I2V8</accession>
<dbReference type="EMBL" id="JAUHTR010000021">
    <property type="protein sequence ID" value="MDN4527353.1"/>
    <property type="molecule type" value="Genomic_DNA"/>
</dbReference>
<evidence type="ECO:0000256" key="1">
    <source>
        <dbReference type="SAM" id="MobiDB-lite"/>
    </source>
</evidence>
<keyword evidence="2" id="KW-0812">Transmembrane</keyword>
<keyword evidence="2" id="KW-1133">Transmembrane helix</keyword>
<dbReference type="Proteomes" id="UP001172721">
    <property type="component" value="Unassembled WGS sequence"/>
</dbReference>